<reference evidence="2 3" key="1">
    <citation type="submission" date="2018-06" db="EMBL/GenBank/DDBJ databases">
        <title>Genomic Encyclopedia of Archaeal and Bacterial Type Strains, Phase II (KMG-II): from individual species to whole genera.</title>
        <authorList>
            <person name="Goeker M."/>
        </authorList>
    </citation>
    <scope>NUCLEOTIDE SEQUENCE [LARGE SCALE GENOMIC DNA]</scope>
    <source>
        <strain evidence="2 3">DSM 23241</strain>
    </source>
</reference>
<dbReference type="GO" id="GO:0016829">
    <property type="term" value="F:lyase activity"/>
    <property type="evidence" value="ECO:0007669"/>
    <property type="project" value="UniProtKB-KW"/>
</dbReference>
<organism evidence="2 3">
    <name type="scientific">Hydrotalea sandarakina</name>
    <dbReference type="NCBI Taxonomy" id="1004304"/>
    <lineage>
        <taxon>Bacteria</taxon>
        <taxon>Pseudomonadati</taxon>
        <taxon>Bacteroidota</taxon>
        <taxon>Chitinophagia</taxon>
        <taxon>Chitinophagales</taxon>
        <taxon>Chitinophagaceae</taxon>
        <taxon>Hydrotalea</taxon>
    </lineage>
</organism>
<feature type="domain" description="Cryptochrome/DNA photolyase FAD-binding" evidence="1">
    <location>
        <begin position="302"/>
        <end position="397"/>
    </location>
</feature>
<dbReference type="Gene3D" id="1.10.10.1710">
    <property type="entry name" value="Deoxyribodipyrimidine photolyase-related"/>
    <property type="match status" value="1"/>
</dbReference>
<dbReference type="OrthoDB" id="5288100at2"/>
<dbReference type="Pfam" id="PF04244">
    <property type="entry name" value="DPRP"/>
    <property type="match status" value="1"/>
</dbReference>
<dbReference type="InterPro" id="IPR036134">
    <property type="entry name" value="Crypto/Photolyase_FAD-like_sf"/>
</dbReference>
<dbReference type="Pfam" id="PF03441">
    <property type="entry name" value="FAD_binding_7"/>
    <property type="match status" value="1"/>
</dbReference>
<gene>
    <name evidence="2" type="ORF">LX80_02023</name>
</gene>
<dbReference type="SUPFAM" id="SSF48173">
    <property type="entry name" value="Cryptochrome/photolyase FAD-binding domain"/>
    <property type="match status" value="1"/>
</dbReference>
<name>A0A2W7TEY4_9BACT</name>
<keyword evidence="3" id="KW-1185">Reference proteome</keyword>
<evidence type="ECO:0000313" key="2">
    <source>
        <dbReference type="EMBL" id="PZX61862.1"/>
    </source>
</evidence>
<dbReference type="Proteomes" id="UP000249720">
    <property type="component" value="Unassembled WGS sequence"/>
</dbReference>
<comment type="caution">
    <text evidence="2">The sequence shown here is derived from an EMBL/GenBank/DDBJ whole genome shotgun (WGS) entry which is preliminary data.</text>
</comment>
<keyword evidence="2" id="KW-0456">Lyase</keyword>
<dbReference type="PANTHER" id="PTHR38657">
    <property type="entry name" value="SLR1343 PROTEIN"/>
    <property type="match status" value="1"/>
</dbReference>
<dbReference type="PANTHER" id="PTHR38657:SF1">
    <property type="entry name" value="SLR1343 PROTEIN"/>
    <property type="match status" value="1"/>
</dbReference>
<dbReference type="Gene3D" id="3.40.50.620">
    <property type="entry name" value="HUPs"/>
    <property type="match status" value="1"/>
</dbReference>
<accession>A0A2W7TEY4</accession>
<evidence type="ECO:0000259" key="1">
    <source>
        <dbReference type="Pfam" id="PF03441"/>
    </source>
</evidence>
<dbReference type="InterPro" id="IPR052551">
    <property type="entry name" value="UV-DNA_repair_photolyase"/>
</dbReference>
<protein>
    <submittedName>
        <fullName evidence="2">Deoxyribodipyrimidine photolyase-related protein</fullName>
    </submittedName>
</protein>
<evidence type="ECO:0000313" key="3">
    <source>
        <dbReference type="Proteomes" id="UP000249720"/>
    </source>
</evidence>
<dbReference type="InterPro" id="IPR005101">
    <property type="entry name" value="Cryptochr/Photolyase_FAD-bd"/>
</dbReference>
<proteinExistence type="predicted"/>
<dbReference type="InterPro" id="IPR007357">
    <property type="entry name" value="PhrB-like"/>
</dbReference>
<dbReference type="AlphaFoldDB" id="A0A2W7TEY4"/>
<dbReference type="RefSeq" id="WP_111295958.1">
    <property type="nucleotide sequence ID" value="NZ_QKZV01000006.1"/>
</dbReference>
<dbReference type="InterPro" id="IPR014729">
    <property type="entry name" value="Rossmann-like_a/b/a_fold"/>
</dbReference>
<dbReference type="Gene3D" id="1.25.40.80">
    <property type="match status" value="1"/>
</dbReference>
<dbReference type="EMBL" id="QKZV01000006">
    <property type="protein sequence ID" value="PZX61862.1"/>
    <property type="molecule type" value="Genomic_DNA"/>
</dbReference>
<dbReference type="Gene3D" id="1.10.579.10">
    <property type="entry name" value="DNA Cyclobutane Dipyrimidine Photolyase, subunit A, domain 3"/>
    <property type="match status" value="1"/>
</dbReference>
<sequence>MSVAIVFPHQLFEESVLMNEAEVIYLVEEYLFFREFNFHRQKLIFHRASMKYYEAYLQKKHKKVVYIDANNPLSDIRLLLPYLKEQGFHSITYIDTTDNWLQKRIQQTALKCQIHLKQWPSPLFLNDLESLKEFFGKTTKMFQTDFYRFQRKKWKILVDANLSPVGGKWSFDAANRLRYPTNQIPPVTNLLPINQYVKEAIDYVQQHYPNNPGSMPFNGFYPVIHSESKHWLRQFLSERFYHFGAYEDAIDVRSNILFHSVLSPMLNNGLLTPQQIVDEFLHSVERQIIPINSQEGFVRQIIGWREFIRAVYELQGTRMRNANFWEHQKNDIPSSFYNGTTGIAPIDFTIRKVLETGYCHHIERLMILGNFMLLCELHPNVVYKWFMELFIDAYDWVMVPNVYGMSQFADGGIMATKPYISGSNYILKMSNYPKGHWQQIWDALFWRFIHKHADYFSTNVRMNMLVQNFNKWPETKRKLYLNIAEKFLSKDLK</sequence>